<feature type="transmembrane region" description="Helical" evidence="7">
    <location>
        <begin position="348"/>
        <end position="368"/>
    </location>
</feature>
<sequence>MLVVAIGTMALIIVLSVFNGLEDLLRNLYGSVDANLVVQPSEGKSFEFSDSLRTVLENKEGIASLTEVLEDNALLRYNGAQRVATVRGMSNSFIAEGRLENYLVFGDLKLMEDNVPYAIVGRGVQYDLSINPKNDFYTIQMYFPGEVKPGMLNPEKMYRIKNILPGGVFAVEKSYDENFVYVPIAFAEELFGKYNRRSSLELQLQDGIHLQSLKADLQNLLGPEFKVLSNAEIHGDLYRVLGWEKFFVFLTFSIIIAIASINIFFSLNMLAIDKQKDVAILTAQGATRGLIRNIFLLEGCIVAFTGAFTGLLLGLGVSFLQQEFGLVTMGMQTAIMDAYPVKVEWMDVLFTVLCLIVITIITAIQPAINASRNIQVKELQ</sequence>
<dbReference type="InterPro" id="IPR025857">
    <property type="entry name" value="MacB_PCD"/>
</dbReference>
<name>A0A3D9L603_MARFU</name>
<evidence type="ECO:0000256" key="7">
    <source>
        <dbReference type="SAM" id="Phobius"/>
    </source>
</evidence>
<reference evidence="10 11" key="1">
    <citation type="submission" date="2018-07" db="EMBL/GenBank/DDBJ databases">
        <title>Genomic Encyclopedia of Type Strains, Phase IV (KMG-IV): sequencing the most valuable type-strain genomes for metagenomic binning, comparative biology and taxonomic classification.</title>
        <authorList>
            <person name="Goeker M."/>
        </authorList>
    </citation>
    <scope>NUCLEOTIDE SEQUENCE [LARGE SCALE GENOMIC DNA]</scope>
    <source>
        <strain evidence="10 11">DSM 4134</strain>
    </source>
</reference>
<organism evidence="10 11">
    <name type="scientific">Marinoscillum furvescens DSM 4134</name>
    <dbReference type="NCBI Taxonomy" id="1122208"/>
    <lineage>
        <taxon>Bacteria</taxon>
        <taxon>Pseudomonadati</taxon>
        <taxon>Bacteroidota</taxon>
        <taxon>Cytophagia</taxon>
        <taxon>Cytophagales</taxon>
        <taxon>Reichenbachiellaceae</taxon>
        <taxon>Marinoscillum</taxon>
    </lineage>
</organism>
<evidence type="ECO:0000256" key="3">
    <source>
        <dbReference type="ARBA" id="ARBA00022475"/>
    </source>
</evidence>
<evidence type="ECO:0000256" key="4">
    <source>
        <dbReference type="ARBA" id="ARBA00022692"/>
    </source>
</evidence>
<dbReference type="Pfam" id="PF02687">
    <property type="entry name" value="FtsX"/>
    <property type="match status" value="1"/>
</dbReference>
<evidence type="ECO:0000256" key="6">
    <source>
        <dbReference type="ARBA" id="ARBA00023136"/>
    </source>
</evidence>
<dbReference type="GO" id="GO:0098797">
    <property type="term" value="C:plasma membrane protein complex"/>
    <property type="evidence" value="ECO:0007669"/>
    <property type="project" value="TreeGrafter"/>
</dbReference>
<proteinExistence type="inferred from homology"/>
<evidence type="ECO:0000313" key="10">
    <source>
        <dbReference type="EMBL" id="REE00398.1"/>
    </source>
</evidence>
<dbReference type="PANTHER" id="PTHR30489:SF0">
    <property type="entry name" value="LIPOPROTEIN-RELEASING SYSTEM TRANSMEMBRANE PROTEIN LOLE"/>
    <property type="match status" value="1"/>
</dbReference>
<keyword evidence="10" id="KW-0449">Lipoprotein</keyword>
<evidence type="ECO:0000259" key="9">
    <source>
        <dbReference type="Pfam" id="PF12704"/>
    </source>
</evidence>
<dbReference type="EMBL" id="QREG01000005">
    <property type="protein sequence ID" value="REE00398.1"/>
    <property type="molecule type" value="Genomic_DNA"/>
</dbReference>
<evidence type="ECO:0000313" key="11">
    <source>
        <dbReference type="Proteomes" id="UP000256779"/>
    </source>
</evidence>
<feature type="domain" description="MacB-like periplasmic core" evidence="9">
    <location>
        <begin position="1"/>
        <end position="219"/>
    </location>
</feature>
<evidence type="ECO:0000256" key="5">
    <source>
        <dbReference type="ARBA" id="ARBA00022989"/>
    </source>
</evidence>
<feature type="transmembrane region" description="Helical" evidence="7">
    <location>
        <begin position="293"/>
        <end position="320"/>
    </location>
</feature>
<accession>A0A3D9L603</accession>
<keyword evidence="6 7" id="KW-0472">Membrane</keyword>
<dbReference type="Pfam" id="PF12704">
    <property type="entry name" value="MacB_PCD"/>
    <property type="match status" value="1"/>
</dbReference>
<dbReference type="PANTHER" id="PTHR30489">
    <property type="entry name" value="LIPOPROTEIN-RELEASING SYSTEM TRANSMEMBRANE PROTEIN LOLE"/>
    <property type="match status" value="1"/>
</dbReference>
<evidence type="ECO:0000256" key="2">
    <source>
        <dbReference type="ARBA" id="ARBA00005236"/>
    </source>
</evidence>
<evidence type="ECO:0000259" key="8">
    <source>
        <dbReference type="Pfam" id="PF02687"/>
    </source>
</evidence>
<dbReference type="GO" id="GO:0044874">
    <property type="term" value="P:lipoprotein localization to outer membrane"/>
    <property type="evidence" value="ECO:0007669"/>
    <property type="project" value="TreeGrafter"/>
</dbReference>
<comment type="similarity">
    <text evidence="2">Belongs to the ABC-4 integral membrane protein family. LolC/E subfamily.</text>
</comment>
<dbReference type="InterPro" id="IPR051447">
    <property type="entry name" value="Lipoprotein-release_system"/>
</dbReference>
<comment type="caution">
    <text evidence="10">The sequence shown here is derived from an EMBL/GenBank/DDBJ whole genome shotgun (WGS) entry which is preliminary data.</text>
</comment>
<keyword evidence="3" id="KW-1003">Cell membrane</keyword>
<keyword evidence="11" id="KW-1185">Reference proteome</keyword>
<keyword evidence="4 7" id="KW-0812">Transmembrane</keyword>
<dbReference type="InterPro" id="IPR003838">
    <property type="entry name" value="ABC3_permease_C"/>
</dbReference>
<dbReference type="Proteomes" id="UP000256779">
    <property type="component" value="Unassembled WGS sequence"/>
</dbReference>
<feature type="transmembrane region" description="Helical" evidence="7">
    <location>
        <begin position="246"/>
        <end position="272"/>
    </location>
</feature>
<keyword evidence="5 7" id="KW-1133">Transmembrane helix</keyword>
<dbReference type="AlphaFoldDB" id="A0A3D9L603"/>
<evidence type="ECO:0000256" key="1">
    <source>
        <dbReference type="ARBA" id="ARBA00004651"/>
    </source>
</evidence>
<feature type="domain" description="ABC3 transporter permease C-terminal" evidence="8">
    <location>
        <begin position="252"/>
        <end position="372"/>
    </location>
</feature>
<gene>
    <name evidence="10" type="ORF">C7460_10519</name>
</gene>
<comment type="subcellular location">
    <subcellularLocation>
        <location evidence="1">Cell membrane</location>
        <topology evidence="1">Multi-pass membrane protein</topology>
    </subcellularLocation>
</comment>
<protein>
    <submittedName>
        <fullName evidence="10">Lipoprotein-releasing system permease protein</fullName>
    </submittedName>
</protein>